<keyword evidence="2" id="KW-1185">Reference proteome</keyword>
<evidence type="ECO:0000313" key="1">
    <source>
        <dbReference type="EMBL" id="SDI01133.1"/>
    </source>
</evidence>
<dbReference type="AlphaFoldDB" id="A0A1G8H3E7"/>
<reference evidence="2" key="1">
    <citation type="submission" date="2016-10" db="EMBL/GenBank/DDBJ databases">
        <authorList>
            <person name="Varghese N."/>
            <person name="Submissions S."/>
        </authorList>
    </citation>
    <scope>NUCLEOTIDE SEQUENCE [LARGE SCALE GENOMIC DNA]</scope>
    <source>
        <strain evidence="2">DSM 23313</strain>
    </source>
</reference>
<gene>
    <name evidence="1" type="ORF">SAMN05421818_1401</name>
</gene>
<dbReference type="Proteomes" id="UP000243588">
    <property type="component" value="Unassembled WGS sequence"/>
</dbReference>
<organism evidence="1 2">
    <name type="scientific">Myroides phaeus</name>
    <dbReference type="NCBI Taxonomy" id="702745"/>
    <lineage>
        <taxon>Bacteria</taxon>
        <taxon>Pseudomonadati</taxon>
        <taxon>Bacteroidota</taxon>
        <taxon>Flavobacteriia</taxon>
        <taxon>Flavobacteriales</taxon>
        <taxon>Flavobacteriaceae</taxon>
        <taxon>Myroides</taxon>
    </lineage>
</organism>
<name>A0A1G8H3E7_9FLAO</name>
<proteinExistence type="predicted"/>
<evidence type="ECO:0000313" key="2">
    <source>
        <dbReference type="Proteomes" id="UP000243588"/>
    </source>
</evidence>
<accession>A0A1G8H3E7</accession>
<sequence>DIKMNYITNYAQINISRDDLKKSIYSKVADLLRKEIDFVTKELK</sequence>
<dbReference type="EMBL" id="FNDQ01000040">
    <property type="protein sequence ID" value="SDI01133.1"/>
    <property type="molecule type" value="Genomic_DNA"/>
</dbReference>
<feature type="non-terminal residue" evidence="1">
    <location>
        <position position="1"/>
    </location>
</feature>
<protein>
    <submittedName>
        <fullName evidence="1">Uncharacterized protein</fullName>
    </submittedName>
</protein>